<feature type="transmembrane region" description="Helical" evidence="1">
    <location>
        <begin position="227"/>
        <end position="247"/>
    </location>
</feature>
<dbReference type="InterPro" id="IPR026961">
    <property type="entry name" value="PGG_dom"/>
</dbReference>
<feature type="transmembrane region" description="Helical" evidence="1">
    <location>
        <begin position="267"/>
        <end position="290"/>
    </location>
</feature>
<feature type="transmembrane region" description="Helical" evidence="1">
    <location>
        <begin position="310"/>
        <end position="335"/>
    </location>
</feature>
<dbReference type="KEGG" id="cmax:111489945"/>
<feature type="transmembrane region" description="Helical" evidence="1">
    <location>
        <begin position="341"/>
        <end position="358"/>
    </location>
</feature>
<dbReference type="Proteomes" id="UP000504608">
    <property type="component" value="Unplaced"/>
</dbReference>
<protein>
    <submittedName>
        <fullName evidence="4">Ankyrin repeat-containing protein NPR4-like</fullName>
    </submittedName>
</protein>
<dbReference type="Pfam" id="PF13962">
    <property type="entry name" value="PGG"/>
    <property type="match status" value="1"/>
</dbReference>
<dbReference type="InterPro" id="IPR036770">
    <property type="entry name" value="Ankyrin_rpt-contain_sf"/>
</dbReference>
<keyword evidence="1" id="KW-0472">Membrane</keyword>
<dbReference type="RefSeq" id="XP_022994116.1">
    <property type="nucleotide sequence ID" value="XM_023138348.1"/>
</dbReference>
<keyword evidence="1" id="KW-0812">Transmembrane</keyword>
<dbReference type="Gene3D" id="1.25.40.20">
    <property type="entry name" value="Ankyrin repeat-containing domain"/>
    <property type="match status" value="1"/>
</dbReference>
<reference evidence="4" key="1">
    <citation type="submission" date="2025-08" db="UniProtKB">
        <authorList>
            <consortium name="RefSeq"/>
        </authorList>
    </citation>
    <scope>IDENTIFICATION</scope>
    <source>
        <tissue evidence="4">Young leaves</tissue>
    </source>
</reference>
<organism evidence="3 4">
    <name type="scientific">Cucurbita maxima</name>
    <name type="common">Pumpkin</name>
    <name type="synonym">Winter squash</name>
    <dbReference type="NCBI Taxonomy" id="3661"/>
    <lineage>
        <taxon>Eukaryota</taxon>
        <taxon>Viridiplantae</taxon>
        <taxon>Streptophyta</taxon>
        <taxon>Embryophyta</taxon>
        <taxon>Tracheophyta</taxon>
        <taxon>Spermatophyta</taxon>
        <taxon>Magnoliopsida</taxon>
        <taxon>eudicotyledons</taxon>
        <taxon>Gunneridae</taxon>
        <taxon>Pentapetalae</taxon>
        <taxon>rosids</taxon>
        <taxon>fabids</taxon>
        <taxon>Cucurbitales</taxon>
        <taxon>Cucurbitaceae</taxon>
        <taxon>Cucurbiteae</taxon>
        <taxon>Cucurbita</taxon>
    </lineage>
</organism>
<dbReference type="AlphaFoldDB" id="A0A6J1JY76"/>
<dbReference type="SUPFAM" id="SSF48403">
    <property type="entry name" value="Ankyrin repeat"/>
    <property type="match status" value="1"/>
</dbReference>
<proteinExistence type="predicted"/>
<feature type="non-terminal residue" evidence="4">
    <location>
        <position position="1"/>
    </location>
</feature>
<accession>A0A6J1JY76</accession>
<dbReference type="PANTHER" id="PTHR24177:SF292">
    <property type="entry name" value="ANKYRIN REPEAT FAMILY PROTEIN-RELATED"/>
    <property type="match status" value="1"/>
</dbReference>
<evidence type="ECO:0000313" key="3">
    <source>
        <dbReference type="Proteomes" id="UP000504608"/>
    </source>
</evidence>
<feature type="domain" description="PGG" evidence="2">
    <location>
        <begin position="217"/>
        <end position="333"/>
    </location>
</feature>
<dbReference type="PANTHER" id="PTHR24177">
    <property type="entry name" value="CASKIN"/>
    <property type="match status" value="1"/>
</dbReference>
<evidence type="ECO:0000313" key="4">
    <source>
        <dbReference type="RefSeq" id="XP_022994116.1"/>
    </source>
</evidence>
<dbReference type="GeneID" id="111489945"/>
<keyword evidence="3" id="KW-1185">Reference proteome</keyword>
<gene>
    <name evidence="4" type="primary">LOC111489945</name>
</gene>
<evidence type="ECO:0000256" key="1">
    <source>
        <dbReference type="SAM" id="Phobius"/>
    </source>
</evidence>
<dbReference type="GO" id="GO:0016020">
    <property type="term" value="C:membrane"/>
    <property type="evidence" value="ECO:0007669"/>
    <property type="project" value="TreeGrafter"/>
</dbReference>
<name>A0A6J1JY76_CUCMA</name>
<sequence>IELLFGVISANYYDIVLLILMWNESISILRDKNEDTPLHIMARKSTSKVKINQWKTLYIKALDSRVYAKKQLRQNQAHQMVEQMWRAEDTMLTFILSPTSILHDAAKVGNAEFLRLLIDSNPDFGWTVDRNQNNIFHIADENRQESVFCLMYEMGELLDLLPFYFGEENNSLLELAANLPTIRLIEVEKILELTKRRKNNLRELFTENHQDLVKEGEKWMKKTANSCMLVATLIAAIVFAAIFTVPGGSNNNHDVHTGSPLFLHHKWFTVFVISDATALISSSTSILLFLSIITSRCAEEEFLIRLPLKLVFGLGTLLLSVISMVLAFTATFFLFYGKDAAWVPLLVALIAIVPVYLFSLLQLSLWSDAFAALTASLCFLSRNYKSRSSYRMYLSSADKNV</sequence>
<keyword evidence="1" id="KW-1133">Transmembrane helix</keyword>
<evidence type="ECO:0000259" key="2">
    <source>
        <dbReference type="Pfam" id="PF13962"/>
    </source>
</evidence>
<dbReference type="OrthoDB" id="1921232at2759"/>